<gene>
    <name evidence="1" type="ORF">SAMN04488693_10834</name>
</gene>
<protein>
    <recommendedName>
        <fullName evidence="3">CDP-Glycerol:Poly(Glycerophosphate) glycerophosphotransferase</fullName>
    </recommendedName>
</protein>
<accession>A0A1G8J4R0</accession>
<keyword evidence="2" id="KW-1185">Reference proteome</keyword>
<evidence type="ECO:0008006" key="3">
    <source>
        <dbReference type="Google" id="ProtNLM"/>
    </source>
</evidence>
<dbReference type="EMBL" id="FNDT01000008">
    <property type="protein sequence ID" value="SDI26206.1"/>
    <property type="molecule type" value="Genomic_DNA"/>
</dbReference>
<evidence type="ECO:0000313" key="1">
    <source>
        <dbReference type="EMBL" id="SDI26206.1"/>
    </source>
</evidence>
<dbReference type="SUPFAM" id="SSF53756">
    <property type="entry name" value="UDP-Glycosyltransferase/glycogen phosphorylase"/>
    <property type="match status" value="1"/>
</dbReference>
<proteinExistence type="predicted"/>
<organism evidence="1 2">
    <name type="scientific">Arthrobacter subterraneus</name>
    <dbReference type="NCBI Taxonomy" id="335973"/>
    <lineage>
        <taxon>Bacteria</taxon>
        <taxon>Bacillati</taxon>
        <taxon>Actinomycetota</taxon>
        <taxon>Actinomycetes</taxon>
        <taxon>Micrococcales</taxon>
        <taxon>Micrococcaceae</taxon>
        <taxon>Arthrobacter</taxon>
    </lineage>
</organism>
<evidence type="ECO:0000313" key="2">
    <source>
        <dbReference type="Proteomes" id="UP000199258"/>
    </source>
</evidence>
<name>A0A1G8J4R0_9MICC</name>
<dbReference type="Proteomes" id="UP000199258">
    <property type="component" value="Unassembled WGS sequence"/>
</dbReference>
<reference evidence="1 2" key="1">
    <citation type="submission" date="2016-10" db="EMBL/GenBank/DDBJ databases">
        <authorList>
            <person name="de Groot N.N."/>
        </authorList>
    </citation>
    <scope>NUCLEOTIDE SEQUENCE [LARGE SCALE GENOMIC DNA]</scope>
    <source>
        <strain evidence="1 2">NP_1H</strain>
    </source>
</reference>
<sequence>MLVPAKVKLVIVDFDRAGYGRPIVYWAKRAGIPIVTLVHGSPVATTYMPILADSVLVWGECQRNWLKRLAPEVPVHEIGRSDVEFEDRWSGRVDRLVICHSGEALTGLEEQRLNALIERGLERGWVIRLRVHPSWGVKAMGPGWAGVQNASSSASPLGLSLKEDLTDRDVVVVVSSSAAVDAIFLGVPVFVIADEDRALACDVEEIRRASEPLAEELIAGGQMEVLFGRLRKLKILRSTIVTYTGQDAKARLADAISALMDRRGAHIG</sequence>
<dbReference type="AlphaFoldDB" id="A0A1G8J4R0"/>